<feature type="domain" description="Exosome complex component CSL4 C-terminal" evidence="4">
    <location>
        <begin position="107"/>
        <end position="148"/>
    </location>
</feature>
<organism evidence="6">
    <name type="scientific">Spongospora subterranea</name>
    <dbReference type="NCBI Taxonomy" id="70186"/>
    <lineage>
        <taxon>Eukaryota</taxon>
        <taxon>Sar</taxon>
        <taxon>Rhizaria</taxon>
        <taxon>Endomyxa</taxon>
        <taxon>Phytomyxea</taxon>
        <taxon>Plasmodiophorida</taxon>
        <taxon>Plasmodiophoridae</taxon>
        <taxon>Spongospora</taxon>
    </lineage>
</organism>
<sequence>MASGPIPMSTTRRPLLGALVCPGQLLADASQYLPGDGTYLLDSAIIASVIGRLIAAEPNSNSLPILSVSRKRAAGIIPGIGDRITARVTKINTRFVTTEIICVQGRALPESFPGIIRSQDIRALEKDSVQIYNCFRSGDIVLANVISLGDSKSYLLSTAEDELGVIVANSSSGHQMIPVSWQQMQCPTTKTLEYRKVAKPSTSTT</sequence>
<dbReference type="GO" id="GO:0005737">
    <property type="term" value="C:cytoplasm"/>
    <property type="evidence" value="ECO:0007669"/>
    <property type="project" value="TreeGrafter"/>
</dbReference>
<dbReference type="GO" id="GO:0000176">
    <property type="term" value="C:nuclear exosome (RNase complex)"/>
    <property type="evidence" value="ECO:0007669"/>
    <property type="project" value="TreeGrafter"/>
</dbReference>
<dbReference type="Pfam" id="PF14382">
    <property type="entry name" value="ECR1_N"/>
    <property type="match status" value="1"/>
</dbReference>
<dbReference type="InterPro" id="IPR025721">
    <property type="entry name" value="Exosome_cplx_N_dom"/>
</dbReference>
<dbReference type="EMBL" id="HACM01005388">
    <property type="protein sequence ID" value="CRZ05830.1"/>
    <property type="molecule type" value="Transcribed_RNA"/>
</dbReference>
<reference evidence="6" key="1">
    <citation type="submission" date="2015-04" db="EMBL/GenBank/DDBJ databases">
        <title>The genome sequence of the plant pathogenic Rhizarian Plasmodiophora brassicae reveals insights in its biotrophic life cycle and the origin of chitin synthesis.</title>
        <authorList>
            <person name="Schwelm A."/>
            <person name="Fogelqvist J."/>
            <person name="Knaust A."/>
            <person name="Julke S."/>
            <person name="Lilja T."/>
            <person name="Dhandapani V."/>
            <person name="Bonilla-Rosso G."/>
            <person name="Karlsson M."/>
            <person name="Shevchenko A."/>
            <person name="Choi S.R."/>
            <person name="Kim H.G."/>
            <person name="Park J.Y."/>
            <person name="Lim Y.P."/>
            <person name="Ludwig-Muller J."/>
            <person name="Dixelius C."/>
        </authorList>
    </citation>
    <scope>NUCLEOTIDE SEQUENCE</scope>
    <source>
        <tissue evidence="6">Potato root galls</tissue>
    </source>
</reference>
<proteinExistence type="predicted"/>
<dbReference type="PANTHER" id="PTHR12686:SF8">
    <property type="entry name" value="EXOSOME COMPLEX COMPONENT CSL4"/>
    <property type="match status" value="1"/>
</dbReference>
<dbReference type="GO" id="GO:0005730">
    <property type="term" value="C:nucleolus"/>
    <property type="evidence" value="ECO:0007669"/>
    <property type="project" value="UniProtKB-SubCell"/>
</dbReference>
<dbReference type="GO" id="GO:0003723">
    <property type="term" value="F:RNA binding"/>
    <property type="evidence" value="ECO:0007669"/>
    <property type="project" value="InterPro"/>
</dbReference>
<protein>
    <recommendedName>
        <fullName evidence="7">S1 motif domain-containing protein</fullName>
    </recommendedName>
</protein>
<evidence type="ECO:0000256" key="3">
    <source>
        <dbReference type="ARBA" id="ARBA00022835"/>
    </source>
</evidence>
<dbReference type="Gene3D" id="2.40.50.100">
    <property type="match status" value="1"/>
</dbReference>
<evidence type="ECO:0000259" key="4">
    <source>
        <dbReference type="Pfam" id="PF10447"/>
    </source>
</evidence>
<dbReference type="GO" id="GO:0006396">
    <property type="term" value="P:RNA processing"/>
    <property type="evidence" value="ECO:0007669"/>
    <property type="project" value="InterPro"/>
</dbReference>
<dbReference type="InterPro" id="IPR019495">
    <property type="entry name" value="EXOSC1_C"/>
</dbReference>
<dbReference type="CDD" id="cd05791">
    <property type="entry name" value="S1_CSL4"/>
    <property type="match status" value="1"/>
</dbReference>
<accession>A0A0H5QVB0</accession>
<dbReference type="FunFam" id="2.40.50.140:FF:000198">
    <property type="entry name" value="Exosome complex component CSL4"/>
    <property type="match status" value="1"/>
</dbReference>
<dbReference type="Pfam" id="PF10447">
    <property type="entry name" value="EXOSC1"/>
    <property type="match status" value="1"/>
</dbReference>
<feature type="domain" description="Exosome complex component N-terminal" evidence="5">
    <location>
        <begin position="19"/>
        <end position="53"/>
    </location>
</feature>
<name>A0A0H5QVB0_9EUKA</name>
<keyword evidence="3" id="KW-0271">Exosome</keyword>
<dbReference type="AlphaFoldDB" id="A0A0H5QVB0"/>
<evidence type="ECO:0000256" key="2">
    <source>
        <dbReference type="ARBA" id="ARBA00022490"/>
    </source>
</evidence>
<evidence type="ECO:0000259" key="5">
    <source>
        <dbReference type="Pfam" id="PF14382"/>
    </source>
</evidence>
<dbReference type="PANTHER" id="PTHR12686">
    <property type="entry name" value="3'-5' EXORIBONUCLEASE CSL4-RELATED"/>
    <property type="match status" value="1"/>
</dbReference>
<dbReference type="SUPFAM" id="SSF110324">
    <property type="entry name" value="Ribosomal L27 protein-like"/>
    <property type="match status" value="1"/>
</dbReference>
<dbReference type="InterPro" id="IPR012340">
    <property type="entry name" value="NA-bd_OB-fold"/>
</dbReference>
<keyword evidence="2" id="KW-0963">Cytoplasm</keyword>
<evidence type="ECO:0000256" key="1">
    <source>
        <dbReference type="ARBA" id="ARBA00004604"/>
    </source>
</evidence>
<dbReference type="InterPro" id="IPR039771">
    <property type="entry name" value="Csl4"/>
</dbReference>
<evidence type="ECO:0000313" key="6">
    <source>
        <dbReference type="EMBL" id="CRZ05830.1"/>
    </source>
</evidence>
<dbReference type="SUPFAM" id="SSF50249">
    <property type="entry name" value="Nucleic acid-binding proteins"/>
    <property type="match status" value="1"/>
</dbReference>
<evidence type="ECO:0008006" key="7">
    <source>
        <dbReference type="Google" id="ProtNLM"/>
    </source>
</evidence>
<comment type="subcellular location">
    <subcellularLocation>
        <location evidence="1">Nucleus</location>
        <location evidence="1">Nucleolus</location>
    </subcellularLocation>
</comment>
<dbReference type="Gene3D" id="2.40.50.140">
    <property type="entry name" value="Nucleic acid-binding proteins"/>
    <property type="match status" value="1"/>
</dbReference>